<dbReference type="Gene3D" id="1.10.10.60">
    <property type="entry name" value="Homeodomain-like"/>
    <property type="match status" value="1"/>
</dbReference>
<organism evidence="10 11">
    <name type="scientific">Hyalella azteca</name>
    <name type="common">Amphipod</name>
    <dbReference type="NCBI Taxonomy" id="294128"/>
    <lineage>
        <taxon>Eukaryota</taxon>
        <taxon>Metazoa</taxon>
        <taxon>Ecdysozoa</taxon>
        <taxon>Arthropoda</taxon>
        <taxon>Crustacea</taxon>
        <taxon>Multicrustacea</taxon>
        <taxon>Malacostraca</taxon>
        <taxon>Eumalacostraca</taxon>
        <taxon>Peracarida</taxon>
        <taxon>Amphipoda</taxon>
        <taxon>Senticaudata</taxon>
        <taxon>Talitrida</taxon>
        <taxon>Talitroidea</taxon>
        <taxon>Hyalellidae</taxon>
        <taxon>Hyalella</taxon>
    </lineage>
</organism>
<sequence>MDATMVTSLLDTLDAVVWNANYWLPRGMEWEDLHPRDGGVYPEFRDILVVPVILSILLILFRSYILNPLILEPIAKYWQLPYRRHKPLPQIPQLETRYLESKGVMPRKVLEKTSVSLQMSKRQVESWLRKRSNVGKLSKLDKFQDSSFILLYHTLITAYGCYVMLSKPWLWDITICYQNFPYHQVDTQLWWYYMIGCAFYWEQTIWQFRYSHGKDANLAYLHHICTIFLLVCSWKCNYVRVGSIILFVHECGDIPLQLGRILRYFKEERVIDYVFASFVILWVCTRLVLYPFWILRSLFVDMPRYADLPSMTVFYVLLLLLFGMNVVWSWWIGYGVYKRLVKGVVENVVSSDDGGSSTDTHDTSRKLE</sequence>
<evidence type="ECO:0000313" key="11">
    <source>
        <dbReference type="RefSeq" id="XP_018023219.1"/>
    </source>
</evidence>
<evidence type="ECO:0000256" key="5">
    <source>
        <dbReference type="ARBA" id="ARBA00022989"/>
    </source>
</evidence>
<dbReference type="InterPro" id="IPR006634">
    <property type="entry name" value="TLC-dom"/>
</dbReference>
<dbReference type="PANTHER" id="PTHR12560:SF0">
    <property type="entry name" value="LD18904P"/>
    <property type="match status" value="1"/>
</dbReference>
<evidence type="ECO:0000313" key="10">
    <source>
        <dbReference type="Proteomes" id="UP000694843"/>
    </source>
</evidence>
<dbReference type="GO" id="GO:0016020">
    <property type="term" value="C:membrane"/>
    <property type="evidence" value="ECO:0007669"/>
    <property type="project" value="UniProtKB-SubCell"/>
</dbReference>
<dbReference type="OMA" id="WKYSCDI"/>
<dbReference type="GeneID" id="108679150"/>
<dbReference type="KEGG" id="hazt:108679150"/>
<keyword evidence="4 7" id="KW-0812">Transmembrane</keyword>
<dbReference type="PIRSF" id="PIRSF005225">
    <property type="entry name" value="LAG1_LAC1"/>
    <property type="match status" value="1"/>
</dbReference>
<dbReference type="InterPro" id="IPR016439">
    <property type="entry name" value="Lag1/Lac1-like"/>
</dbReference>
<protein>
    <submittedName>
        <fullName evidence="11">Ceramide synthase 6</fullName>
    </submittedName>
</protein>
<dbReference type="OrthoDB" id="6039950at2759"/>
<feature type="transmembrane region" description="Helical" evidence="8">
    <location>
        <begin position="47"/>
        <end position="66"/>
    </location>
</feature>
<dbReference type="GO" id="GO:0050291">
    <property type="term" value="F:sphingosine N-acyltransferase activity"/>
    <property type="evidence" value="ECO:0007669"/>
    <property type="project" value="InterPro"/>
</dbReference>
<comment type="subcellular location">
    <subcellularLocation>
        <location evidence="1">Membrane</location>
        <topology evidence="1">Multi-pass membrane protein</topology>
    </subcellularLocation>
</comment>
<dbReference type="UniPathway" id="UPA00222"/>
<keyword evidence="5 8" id="KW-1133">Transmembrane helix</keyword>
<comment type="pathway">
    <text evidence="2">Lipid metabolism; sphingolipid metabolism.</text>
</comment>
<accession>A0A8B7PAN4</accession>
<evidence type="ECO:0000256" key="1">
    <source>
        <dbReference type="ARBA" id="ARBA00004141"/>
    </source>
</evidence>
<name>A0A8B7PAN4_HYAAZ</name>
<keyword evidence="6 7" id="KW-0472">Membrane</keyword>
<dbReference type="AlphaFoldDB" id="A0A8B7PAN4"/>
<evidence type="ECO:0000256" key="2">
    <source>
        <dbReference type="ARBA" id="ARBA00004760"/>
    </source>
</evidence>
<dbReference type="PROSITE" id="PS50922">
    <property type="entry name" value="TLC"/>
    <property type="match status" value="1"/>
</dbReference>
<comment type="pathway">
    <text evidence="3">Sphingolipid metabolism.</text>
</comment>
<evidence type="ECO:0000256" key="6">
    <source>
        <dbReference type="ARBA" id="ARBA00023136"/>
    </source>
</evidence>
<dbReference type="SMART" id="SM00724">
    <property type="entry name" value="TLC"/>
    <property type="match status" value="1"/>
</dbReference>
<evidence type="ECO:0000259" key="9">
    <source>
        <dbReference type="PROSITE" id="PS50922"/>
    </source>
</evidence>
<evidence type="ECO:0000256" key="8">
    <source>
        <dbReference type="SAM" id="Phobius"/>
    </source>
</evidence>
<dbReference type="PANTHER" id="PTHR12560">
    <property type="entry name" value="LONGEVITY ASSURANCE FACTOR 1 LAG1"/>
    <property type="match status" value="1"/>
</dbReference>
<keyword evidence="10" id="KW-1185">Reference proteome</keyword>
<feature type="domain" description="TLC" evidence="9">
    <location>
        <begin position="141"/>
        <end position="341"/>
    </location>
</feature>
<dbReference type="RefSeq" id="XP_018023219.1">
    <property type="nucleotide sequence ID" value="XM_018167730.2"/>
</dbReference>
<gene>
    <name evidence="11" type="primary">LOC108679150</name>
</gene>
<reference evidence="11" key="1">
    <citation type="submission" date="2025-08" db="UniProtKB">
        <authorList>
            <consortium name="RefSeq"/>
        </authorList>
    </citation>
    <scope>IDENTIFICATION</scope>
    <source>
        <tissue evidence="11">Whole organism</tissue>
    </source>
</reference>
<evidence type="ECO:0000256" key="7">
    <source>
        <dbReference type="PROSITE-ProRule" id="PRU00205"/>
    </source>
</evidence>
<dbReference type="Pfam" id="PF03798">
    <property type="entry name" value="TRAM_LAG1_CLN8"/>
    <property type="match status" value="1"/>
</dbReference>
<feature type="transmembrane region" description="Helical" evidence="8">
    <location>
        <begin position="313"/>
        <end position="332"/>
    </location>
</feature>
<dbReference type="Proteomes" id="UP000694843">
    <property type="component" value="Unplaced"/>
</dbReference>
<evidence type="ECO:0000256" key="3">
    <source>
        <dbReference type="ARBA" id="ARBA00004991"/>
    </source>
</evidence>
<evidence type="ECO:0000256" key="4">
    <source>
        <dbReference type="ARBA" id="ARBA00022692"/>
    </source>
</evidence>
<proteinExistence type="predicted"/>
<dbReference type="GO" id="GO:0046513">
    <property type="term" value="P:ceramide biosynthetic process"/>
    <property type="evidence" value="ECO:0007669"/>
    <property type="project" value="InterPro"/>
</dbReference>
<feature type="transmembrane region" description="Helical" evidence="8">
    <location>
        <begin position="270"/>
        <end position="293"/>
    </location>
</feature>